<feature type="transmembrane region" description="Helical" evidence="1">
    <location>
        <begin position="129"/>
        <end position="151"/>
    </location>
</feature>
<gene>
    <name evidence="3" type="ORF">A1359_09555</name>
</gene>
<dbReference type="EMBL" id="LUUI01000101">
    <property type="protein sequence ID" value="OAI15643.1"/>
    <property type="molecule type" value="Genomic_DNA"/>
</dbReference>
<feature type="transmembrane region" description="Helical" evidence="1">
    <location>
        <begin position="332"/>
        <end position="353"/>
    </location>
</feature>
<evidence type="ECO:0000259" key="2">
    <source>
        <dbReference type="Pfam" id="PF07916"/>
    </source>
</evidence>
<comment type="caution">
    <text evidence="3">The sequence shown here is derived from an EMBL/GenBank/DDBJ whole genome shotgun (WGS) entry which is preliminary data.</text>
</comment>
<dbReference type="AlphaFoldDB" id="A0A177NDY3"/>
<dbReference type="STRING" id="980561.A1359_09555"/>
<proteinExistence type="predicted"/>
<feature type="transmembrane region" description="Helical" evidence="1">
    <location>
        <begin position="20"/>
        <end position="45"/>
    </location>
</feature>
<name>A0A177NDY3_9GAMM</name>
<feature type="transmembrane region" description="Helical" evidence="1">
    <location>
        <begin position="365"/>
        <end position="385"/>
    </location>
</feature>
<dbReference type="Proteomes" id="UP000078476">
    <property type="component" value="Unassembled WGS sequence"/>
</dbReference>
<keyword evidence="1" id="KW-0472">Membrane</keyword>
<dbReference type="InterPro" id="IPR012931">
    <property type="entry name" value="TraG_N_Proteobacteria"/>
</dbReference>
<feature type="transmembrane region" description="Helical" evidence="1">
    <location>
        <begin position="66"/>
        <end position="83"/>
    </location>
</feature>
<evidence type="ECO:0000313" key="3">
    <source>
        <dbReference type="EMBL" id="OAI15643.1"/>
    </source>
</evidence>
<accession>A0A177NDY3</accession>
<keyword evidence="4" id="KW-1185">Reference proteome</keyword>
<keyword evidence="1" id="KW-1133">Transmembrane helix</keyword>
<organism evidence="3 4">
    <name type="scientific">Methylomonas lenta</name>
    <dbReference type="NCBI Taxonomy" id="980561"/>
    <lineage>
        <taxon>Bacteria</taxon>
        <taxon>Pseudomonadati</taxon>
        <taxon>Pseudomonadota</taxon>
        <taxon>Gammaproteobacteria</taxon>
        <taxon>Methylococcales</taxon>
        <taxon>Methylococcaceae</taxon>
        <taxon>Methylomonas</taxon>
    </lineage>
</organism>
<evidence type="ECO:0000313" key="4">
    <source>
        <dbReference type="Proteomes" id="UP000078476"/>
    </source>
</evidence>
<feature type="domain" description="TraG N-terminal Proteobacteria" evidence="2">
    <location>
        <begin position="8"/>
        <end position="481"/>
    </location>
</feature>
<keyword evidence="1" id="KW-0812">Transmembrane</keyword>
<feature type="transmembrane region" description="Helical" evidence="1">
    <location>
        <begin position="392"/>
        <end position="412"/>
    </location>
</feature>
<sequence>MNVSSYLEIYLTQFGWSLYGLLWDILVQTGLAYLPFIAMLLRNIAEPIKSQEAKDASSTSLRRIEIDIISMFTVIVLAVQPMLTIQTTGLSVSKACANGPAITGGNTGTTYDSTFTQAALGGVSAKIPIWWYGVLAVTGGINDAAIVGIPCSADLRLTSFKISNARIKDPQLRQQARLFFNDCYAPAMAAFLDNAQSVPNNLAPDDVYWLGSTFMLNGAYQNLRASSNIPGFSYDKNRDLEYNPALYVPKDGKPTCAQWWSGQGHVNSIGLRQALVGQIDGSYLTDFKTTVAALSGKSKQVVEDIALKTLIAREEGYFNGLRDLNRYNDPSMANVGNSVAATLGSLIEAMSFYPAMYMMKAAAPVIQAAILMLIYGLMPFYFLFSSYDIGKVVFMSIIVFSVKFWSVLWAIAHWLDNHLLTAIQPAWFQLQDAASQNNLVVTMVVDFVIAGLFVVLPLFWSGVLGWAGHRVGSEMVSSVNRMRDNAGAAGMAGGAAALKAGGKIIK</sequence>
<protein>
    <recommendedName>
        <fullName evidence="2">TraG N-terminal Proteobacteria domain-containing protein</fullName>
    </recommendedName>
</protein>
<evidence type="ECO:0000256" key="1">
    <source>
        <dbReference type="SAM" id="Phobius"/>
    </source>
</evidence>
<reference evidence="3 4" key="1">
    <citation type="submission" date="2016-03" db="EMBL/GenBank/DDBJ databases">
        <authorList>
            <person name="Ploux O."/>
        </authorList>
    </citation>
    <scope>NUCLEOTIDE SEQUENCE [LARGE SCALE GENOMIC DNA]</scope>
    <source>
        <strain evidence="3 4">R-45370</strain>
    </source>
</reference>
<feature type="transmembrane region" description="Helical" evidence="1">
    <location>
        <begin position="447"/>
        <end position="467"/>
    </location>
</feature>
<dbReference type="Pfam" id="PF07916">
    <property type="entry name" value="TraG_N"/>
    <property type="match status" value="1"/>
</dbReference>